<dbReference type="GO" id="GO:0016787">
    <property type="term" value="F:hydrolase activity"/>
    <property type="evidence" value="ECO:0007669"/>
    <property type="project" value="UniProtKB-ARBA"/>
</dbReference>
<keyword evidence="2" id="KW-1185">Reference proteome</keyword>
<sequence>MRGIIPAILGPQSRLGAWGDEMPAWMPDAVKGADAVVLLVLDGLGWDQLDDHRAIAPTLASMQGQAIHTVAPTTTATALTSITTGLTPGEHGLVGYRMMLGGEVLNVLRWAVGDQQVRRSHPPRDVQTFVPFMGDEIPVVAQGELQNSPFSEAHLRGCRPVGWRAPSSIAVEAAAQVTAGERFVYCYYNGIDKIAHERGFGAFYDAELRYSDRLVADLLETLPAGTALLVTADHGQVDVGDQIIHPTDELLRMVTQQSGEGRFRWFHCAAADVDDLAAAAADEIGDTGWVVTKEQMLDDHWFGPTVSPPIQRRLGDVALVASSDVSYFDPADSGPFELVCRHGSLTSAEVNVPLLGLLAE</sequence>
<dbReference type="InterPro" id="IPR002591">
    <property type="entry name" value="Phosphodiest/P_Trfase"/>
</dbReference>
<accession>A0A6C7E2J0</accession>
<dbReference type="AlphaFoldDB" id="A0A6C7E2J0"/>
<dbReference type="EMBL" id="AP012057">
    <property type="protein sequence ID" value="BAN02274.1"/>
    <property type="molecule type" value="Genomic_DNA"/>
</dbReference>
<evidence type="ECO:0000313" key="1">
    <source>
        <dbReference type="EMBL" id="BAN02274.1"/>
    </source>
</evidence>
<evidence type="ECO:0000313" key="2">
    <source>
        <dbReference type="Proteomes" id="UP000011863"/>
    </source>
</evidence>
<dbReference type="Proteomes" id="UP000011863">
    <property type="component" value="Chromosome"/>
</dbReference>
<dbReference type="Pfam" id="PF01663">
    <property type="entry name" value="Phosphodiest"/>
    <property type="match status" value="1"/>
</dbReference>
<dbReference type="PANTHER" id="PTHR10151">
    <property type="entry name" value="ECTONUCLEOTIDE PYROPHOSPHATASE/PHOSPHODIESTERASE"/>
    <property type="match status" value="1"/>
</dbReference>
<dbReference type="SUPFAM" id="SSF53649">
    <property type="entry name" value="Alkaline phosphatase-like"/>
    <property type="match status" value="1"/>
</dbReference>
<protein>
    <recommendedName>
        <fullName evidence="3">PglZ domain-containing protein</fullName>
    </recommendedName>
</protein>
<proteinExistence type="predicted"/>
<organism evidence="1 2">
    <name type="scientific">Ilumatobacter coccineus (strain NBRC 103263 / KCTC 29153 / YM16-304)</name>
    <dbReference type="NCBI Taxonomy" id="1313172"/>
    <lineage>
        <taxon>Bacteria</taxon>
        <taxon>Bacillati</taxon>
        <taxon>Actinomycetota</taxon>
        <taxon>Acidimicrobiia</taxon>
        <taxon>Acidimicrobiales</taxon>
        <taxon>Ilumatobacteraceae</taxon>
        <taxon>Ilumatobacter</taxon>
    </lineage>
</organism>
<gene>
    <name evidence="1" type="ORF">YM304_19600</name>
</gene>
<dbReference type="KEGG" id="aym:YM304_19600"/>
<evidence type="ECO:0008006" key="3">
    <source>
        <dbReference type="Google" id="ProtNLM"/>
    </source>
</evidence>
<dbReference type="Gene3D" id="3.40.720.10">
    <property type="entry name" value="Alkaline Phosphatase, subunit A"/>
    <property type="match status" value="1"/>
</dbReference>
<dbReference type="PANTHER" id="PTHR10151:SF120">
    <property type="entry name" value="BIS(5'-ADENOSYL)-TRIPHOSPHATASE"/>
    <property type="match status" value="1"/>
</dbReference>
<reference evidence="1 2" key="1">
    <citation type="journal article" date="2013" name="Int. J. Syst. Evol. Microbiol.">
        <title>Ilumatobacter nonamiense sp. nov. and Ilumatobacter coccineum sp. nov., isolated from seashore sand.</title>
        <authorList>
            <person name="Matsumoto A."/>
            <person name="Kasai H."/>
            <person name="Matsuo Y."/>
            <person name="Shizuri Y."/>
            <person name="Ichikawa N."/>
            <person name="Fujita N."/>
            <person name="Omura S."/>
            <person name="Takahashi Y."/>
        </authorList>
    </citation>
    <scope>NUCLEOTIDE SEQUENCE [LARGE SCALE GENOMIC DNA]</scope>
    <source>
        <strain evidence="2">NBRC 103263 / KCTC 29153 / YM16-304</strain>
    </source>
</reference>
<dbReference type="InterPro" id="IPR017850">
    <property type="entry name" value="Alkaline_phosphatase_core_sf"/>
</dbReference>
<name>A0A6C7E2J0_ILUCY</name>